<dbReference type="InterPro" id="IPR004143">
    <property type="entry name" value="BPL_LPL_catalytic"/>
</dbReference>
<reference evidence="3" key="1">
    <citation type="journal article" date="2020" name="mSystems">
        <title>Genome- and Community-Level Interaction Insights into Carbon Utilization and Element Cycling Functions of Hydrothermarchaeota in Hydrothermal Sediment.</title>
        <authorList>
            <person name="Zhou Z."/>
            <person name="Liu Y."/>
            <person name="Xu W."/>
            <person name="Pan J."/>
            <person name="Luo Z.H."/>
            <person name="Li M."/>
        </authorList>
    </citation>
    <scope>NUCLEOTIDE SEQUENCE [LARGE SCALE GENOMIC DNA]</scope>
    <source>
        <strain evidence="3">HyVt-513</strain>
    </source>
</reference>
<dbReference type="Gene3D" id="3.30.930.10">
    <property type="entry name" value="Bira Bifunctional Protein, Domain 2"/>
    <property type="match status" value="1"/>
</dbReference>
<dbReference type="GO" id="GO:0005737">
    <property type="term" value="C:cytoplasm"/>
    <property type="evidence" value="ECO:0007669"/>
    <property type="project" value="TreeGrafter"/>
</dbReference>
<protein>
    <submittedName>
        <fullName evidence="3">Biotin--[acetyl-CoA-carboxylase] ligase</fullName>
        <ecNumber evidence="3">6.3.4.15</ecNumber>
    </submittedName>
</protein>
<dbReference type="Proteomes" id="UP000885722">
    <property type="component" value="Unassembled WGS sequence"/>
</dbReference>
<dbReference type="NCBIfam" id="NF006294">
    <property type="entry name" value="PRK08477.1"/>
    <property type="match status" value="1"/>
</dbReference>
<dbReference type="InterPro" id="IPR045864">
    <property type="entry name" value="aa-tRNA-synth_II/BPL/LPL"/>
</dbReference>
<organism evidence="3">
    <name type="scientific">Nitratifractor salsuginis</name>
    <dbReference type="NCBI Taxonomy" id="269261"/>
    <lineage>
        <taxon>Bacteria</taxon>
        <taxon>Pseudomonadati</taxon>
        <taxon>Campylobacterota</taxon>
        <taxon>Epsilonproteobacteria</taxon>
        <taxon>Campylobacterales</taxon>
        <taxon>Sulfurovaceae</taxon>
        <taxon>Nitratifractor</taxon>
    </lineage>
</organism>
<dbReference type="EC" id="6.3.4.15" evidence="3"/>
<dbReference type="Pfam" id="PF03099">
    <property type="entry name" value="BPL_LplA_LipB"/>
    <property type="match status" value="1"/>
</dbReference>
<keyword evidence="1 3" id="KW-0436">Ligase</keyword>
<dbReference type="InterPro" id="IPR004408">
    <property type="entry name" value="Biotin_CoA_COase_ligase"/>
</dbReference>
<evidence type="ECO:0000256" key="1">
    <source>
        <dbReference type="ARBA" id="ARBA00022598"/>
    </source>
</evidence>
<dbReference type="EMBL" id="DRNO01000163">
    <property type="protein sequence ID" value="HFC03711.1"/>
    <property type="molecule type" value="Genomic_DNA"/>
</dbReference>
<dbReference type="SUPFAM" id="SSF55681">
    <property type="entry name" value="Class II aaRS and biotin synthetases"/>
    <property type="match status" value="1"/>
</dbReference>
<dbReference type="PANTHER" id="PTHR12835">
    <property type="entry name" value="BIOTIN PROTEIN LIGASE"/>
    <property type="match status" value="1"/>
</dbReference>
<dbReference type="GO" id="GO:0004077">
    <property type="term" value="F:biotin--[biotin carboxyl-carrier protein] ligase activity"/>
    <property type="evidence" value="ECO:0007669"/>
    <property type="project" value="UniProtKB-EC"/>
</dbReference>
<gene>
    <name evidence="3" type="ORF">ENJ74_02450</name>
</gene>
<name>A0A7V2SIQ1_9BACT</name>
<evidence type="ECO:0000259" key="2">
    <source>
        <dbReference type="Pfam" id="PF03099"/>
    </source>
</evidence>
<dbReference type="PANTHER" id="PTHR12835:SF5">
    <property type="entry name" value="BIOTIN--PROTEIN LIGASE"/>
    <property type="match status" value="1"/>
</dbReference>
<evidence type="ECO:0000313" key="3">
    <source>
        <dbReference type="EMBL" id="HFC03711.1"/>
    </source>
</evidence>
<proteinExistence type="predicted"/>
<feature type="domain" description="BPL/LPL catalytic" evidence="2">
    <location>
        <begin position="6"/>
        <end position="124"/>
    </location>
</feature>
<accession>A0A7V2SIQ1</accession>
<dbReference type="AlphaFoldDB" id="A0A7V2SIQ1"/>
<comment type="caution">
    <text evidence="3">The sequence shown here is derived from an EMBL/GenBank/DDBJ whole genome shotgun (WGS) entry which is preliminary data.</text>
</comment>
<dbReference type="NCBIfam" id="TIGR00121">
    <property type="entry name" value="birA_ligase"/>
    <property type="match status" value="1"/>
</dbReference>
<sequence length="211" mass="24259">MEILSFDRLPSTQQWLTEAIRSGQITEPMAVLAREQTEGVGSRDNRWIGFPGNFFASIALRESDLPEDLPPSAASIYFGWVMRELLWELGQPVWLKWPNDLYLGSKKAGGVITTRLRSFYVAGIGVNLKKSEKNFAALETELSPMILLDMYLHRLESTPKWKELFRKYRLEFERSRPFGAHRGSEYVSLEKAQLMEDGSIMLNGERIVELR</sequence>